<feature type="compositionally biased region" description="Basic and acidic residues" evidence="1">
    <location>
        <begin position="48"/>
        <end position="75"/>
    </location>
</feature>
<gene>
    <name evidence="2" type="ORF">Pmani_026666</name>
</gene>
<feature type="compositionally biased region" description="Basic and acidic residues" evidence="1">
    <location>
        <begin position="1"/>
        <end position="37"/>
    </location>
</feature>
<evidence type="ECO:0000313" key="2">
    <source>
        <dbReference type="EMBL" id="KAK4301173.1"/>
    </source>
</evidence>
<proteinExistence type="predicted"/>
<evidence type="ECO:0000313" key="3">
    <source>
        <dbReference type="Proteomes" id="UP001292094"/>
    </source>
</evidence>
<dbReference type="EMBL" id="JAWZYT010002914">
    <property type="protein sequence ID" value="KAK4301173.1"/>
    <property type="molecule type" value="Genomic_DNA"/>
</dbReference>
<accession>A0AAE1TWG0</accession>
<sequence>MRRDEKEKEKKEVEEGRGGEGKGGEGRRKDEEKERRGRGGRYFLGMIIRKDVKNDGLQAGRERESKESGGDEILRGVRSGGKLKGNKKGGEEGTREKRGKGKKASTSVASLEIKTLVHLPCCSGIAPYPGVNTLGNRNLTEEHL</sequence>
<protein>
    <submittedName>
        <fullName evidence="2">Uncharacterized protein</fullName>
    </submittedName>
</protein>
<comment type="caution">
    <text evidence="2">The sequence shown here is derived from an EMBL/GenBank/DDBJ whole genome shotgun (WGS) entry which is preliminary data.</text>
</comment>
<organism evidence="2 3">
    <name type="scientific">Petrolisthes manimaculis</name>
    <dbReference type="NCBI Taxonomy" id="1843537"/>
    <lineage>
        <taxon>Eukaryota</taxon>
        <taxon>Metazoa</taxon>
        <taxon>Ecdysozoa</taxon>
        <taxon>Arthropoda</taxon>
        <taxon>Crustacea</taxon>
        <taxon>Multicrustacea</taxon>
        <taxon>Malacostraca</taxon>
        <taxon>Eumalacostraca</taxon>
        <taxon>Eucarida</taxon>
        <taxon>Decapoda</taxon>
        <taxon>Pleocyemata</taxon>
        <taxon>Anomura</taxon>
        <taxon>Galatheoidea</taxon>
        <taxon>Porcellanidae</taxon>
        <taxon>Petrolisthes</taxon>
    </lineage>
</organism>
<feature type="region of interest" description="Disordered" evidence="1">
    <location>
        <begin position="1"/>
        <end position="108"/>
    </location>
</feature>
<reference evidence="2" key="1">
    <citation type="submission" date="2023-11" db="EMBL/GenBank/DDBJ databases">
        <title>Genome assemblies of two species of porcelain crab, Petrolisthes cinctipes and Petrolisthes manimaculis (Anomura: Porcellanidae).</title>
        <authorList>
            <person name="Angst P."/>
        </authorList>
    </citation>
    <scope>NUCLEOTIDE SEQUENCE</scope>
    <source>
        <strain evidence="2">PB745_02</strain>
        <tissue evidence="2">Gill</tissue>
    </source>
</reference>
<dbReference type="Proteomes" id="UP001292094">
    <property type="component" value="Unassembled WGS sequence"/>
</dbReference>
<keyword evidence="3" id="KW-1185">Reference proteome</keyword>
<evidence type="ECO:0000256" key="1">
    <source>
        <dbReference type="SAM" id="MobiDB-lite"/>
    </source>
</evidence>
<name>A0AAE1TWG0_9EUCA</name>
<dbReference type="AlphaFoldDB" id="A0AAE1TWG0"/>